<dbReference type="GeneID" id="90543011"/>
<dbReference type="Proteomes" id="UP001334084">
    <property type="component" value="Chromosome 12"/>
</dbReference>
<dbReference type="AlphaFoldDB" id="A0AAX4JGR4"/>
<dbReference type="KEGG" id="vnx:VNE69_12149"/>
<dbReference type="GO" id="GO:0004519">
    <property type="term" value="F:endonuclease activity"/>
    <property type="evidence" value="ECO:0007669"/>
    <property type="project" value="UniProtKB-KW"/>
</dbReference>
<dbReference type="InterPro" id="IPR036397">
    <property type="entry name" value="RNaseH_sf"/>
</dbReference>
<reference evidence="6" key="1">
    <citation type="journal article" date="2024" name="BMC Genomics">
        <title>Functional annotation of a divergent genome using sequence and structure-based similarity.</title>
        <authorList>
            <person name="Svedberg D."/>
            <person name="Winiger R.R."/>
            <person name="Berg A."/>
            <person name="Sharma H."/>
            <person name="Tellgren-Roth C."/>
            <person name="Debrunner-Vossbrinck B.A."/>
            <person name="Vossbrinck C.R."/>
            <person name="Barandun J."/>
        </authorList>
    </citation>
    <scope>NUCLEOTIDE SEQUENCE</scope>
    <source>
        <strain evidence="6">Illinois isolate</strain>
    </source>
</reference>
<dbReference type="GO" id="GO:0015074">
    <property type="term" value="P:DNA integration"/>
    <property type="evidence" value="ECO:0007669"/>
    <property type="project" value="InterPro"/>
</dbReference>
<organism evidence="6 7">
    <name type="scientific">Vairimorpha necatrix</name>
    <dbReference type="NCBI Taxonomy" id="6039"/>
    <lineage>
        <taxon>Eukaryota</taxon>
        <taxon>Fungi</taxon>
        <taxon>Fungi incertae sedis</taxon>
        <taxon>Microsporidia</taxon>
        <taxon>Nosematidae</taxon>
        <taxon>Vairimorpha</taxon>
    </lineage>
</organism>
<dbReference type="EMBL" id="CP142737">
    <property type="protein sequence ID" value="WUR05164.1"/>
    <property type="molecule type" value="Genomic_DNA"/>
</dbReference>
<evidence type="ECO:0000259" key="5">
    <source>
        <dbReference type="PROSITE" id="PS50994"/>
    </source>
</evidence>
<dbReference type="Pfam" id="PF13650">
    <property type="entry name" value="Asp_protease_2"/>
    <property type="match status" value="1"/>
</dbReference>
<evidence type="ECO:0000256" key="1">
    <source>
        <dbReference type="ARBA" id="ARBA00022679"/>
    </source>
</evidence>
<keyword evidence="2" id="KW-0548">Nucleotidyltransferase</keyword>
<protein>
    <submittedName>
        <fullName evidence="6">Reverse transcriptase</fullName>
    </submittedName>
</protein>
<accession>A0AAX4JGR4</accession>
<dbReference type="InterPro" id="IPR001584">
    <property type="entry name" value="Integrase_cat-core"/>
</dbReference>
<dbReference type="PANTHER" id="PTHR37984">
    <property type="entry name" value="PROTEIN CBG26694"/>
    <property type="match status" value="1"/>
</dbReference>
<evidence type="ECO:0000313" key="6">
    <source>
        <dbReference type="EMBL" id="WUR05164.1"/>
    </source>
</evidence>
<dbReference type="SUPFAM" id="SSF50630">
    <property type="entry name" value="Acid proteases"/>
    <property type="match status" value="1"/>
</dbReference>
<dbReference type="InterPro" id="IPR021109">
    <property type="entry name" value="Peptidase_aspartic_dom_sf"/>
</dbReference>
<keyword evidence="7" id="KW-1185">Reference proteome</keyword>
<sequence>MIYKTNKYLNADASSERSVMVDYYWSAKSYFFLLLKWLYEKRVHIENKHFYAEFTRTIEGTETTIREHIQKIYNIKTELSLRNLNDFETLSSYNKWNGSQAGQIYHSLIYDSMYKEKLAKNSYIALRKQLLDILYPKTKYRILSNKIDKIKQTDYKTINEYMEKILQELEGYIHVNELTRKEVERKQEEIFFKGLGAHTTIKITDQRLKTASFEEVINFLSELEETIIAQLTDAKQYCATTISDSKVKKTFSNKKWCKYHQSKFHNTKDCSLHRNDKEPKNNLLISELKTITQDGIKIQGKLNSKKLQFFIDTGATYNYIHKKLLKELDLKPIEAKPVTMIFGSGTKETTSLSVETKLALDEKEFFVKFYVLERIPEDLIIGYEFLVANNAILNINKRMLVLENNKKIPFIDAEKSTKESLDEILYETTLYERISTDIFGPFKYYEQKDNSTPEEKTGYILTISDIFSRETKLFFFKSFKTRQIIESIIYWTKIKEQPKHVISDNGRQYTSSALKNYFEEVGINHILIPTYAPKSNGISERINQTIAFILSINKNQTYSTSHKGNTVYKRNLTASKLDRKYGPKRLIEEVGSKGNWVRLKGDKTWTHIRNLKF</sequence>
<name>A0AAX4JGR4_9MICR</name>
<dbReference type="SUPFAM" id="SSF53098">
    <property type="entry name" value="Ribonuclease H-like"/>
    <property type="match status" value="1"/>
</dbReference>
<evidence type="ECO:0000256" key="2">
    <source>
        <dbReference type="ARBA" id="ARBA00022695"/>
    </source>
</evidence>
<keyword evidence="4" id="KW-0378">Hydrolase</keyword>
<keyword evidence="6" id="KW-0695">RNA-directed DNA polymerase</keyword>
<dbReference type="GO" id="GO:0003964">
    <property type="term" value="F:RNA-directed DNA polymerase activity"/>
    <property type="evidence" value="ECO:0007669"/>
    <property type="project" value="UniProtKB-KW"/>
</dbReference>
<dbReference type="Gene3D" id="2.40.70.10">
    <property type="entry name" value="Acid Proteases"/>
    <property type="match status" value="1"/>
</dbReference>
<keyword evidence="3" id="KW-0540">Nuclease</keyword>
<proteinExistence type="predicted"/>
<dbReference type="GO" id="GO:0005634">
    <property type="term" value="C:nucleus"/>
    <property type="evidence" value="ECO:0007669"/>
    <property type="project" value="UniProtKB-ARBA"/>
</dbReference>
<dbReference type="RefSeq" id="XP_065331309.1">
    <property type="nucleotide sequence ID" value="XM_065475237.1"/>
</dbReference>
<keyword evidence="1" id="KW-0808">Transferase</keyword>
<dbReference type="InterPro" id="IPR050951">
    <property type="entry name" value="Retrovirus_Pol_polyprotein"/>
</dbReference>
<gene>
    <name evidence="6" type="ORF">VNE69_12149</name>
</gene>
<feature type="domain" description="Integrase catalytic" evidence="5">
    <location>
        <begin position="437"/>
        <end position="547"/>
    </location>
</feature>
<dbReference type="PROSITE" id="PS50994">
    <property type="entry name" value="INTEGRASE"/>
    <property type="match status" value="1"/>
</dbReference>
<evidence type="ECO:0000256" key="4">
    <source>
        <dbReference type="ARBA" id="ARBA00022759"/>
    </source>
</evidence>
<dbReference type="Gene3D" id="3.30.420.10">
    <property type="entry name" value="Ribonuclease H-like superfamily/Ribonuclease H"/>
    <property type="match status" value="1"/>
</dbReference>
<dbReference type="PANTHER" id="PTHR37984:SF5">
    <property type="entry name" value="PROTEIN NYNRIN-LIKE"/>
    <property type="match status" value="1"/>
</dbReference>
<dbReference type="GO" id="GO:0003676">
    <property type="term" value="F:nucleic acid binding"/>
    <property type="evidence" value="ECO:0007669"/>
    <property type="project" value="InterPro"/>
</dbReference>
<dbReference type="CDD" id="cd00303">
    <property type="entry name" value="retropepsin_like"/>
    <property type="match status" value="1"/>
</dbReference>
<evidence type="ECO:0000256" key="3">
    <source>
        <dbReference type="ARBA" id="ARBA00022722"/>
    </source>
</evidence>
<evidence type="ECO:0000313" key="7">
    <source>
        <dbReference type="Proteomes" id="UP001334084"/>
    </source>
</evidence>
<dbReference type="InterPro" id="IPR012337">
    <property type="entry name" value="RNaseH-like_sf"/>
</dbReference>
<keyword evidence="4" id="KW-0255">Endonuclease</keyword>